<feature type="compositionally biased region" description="Basic and acidic residues" evidence="2">
    <location>
        <begin position="953"/>
        <end position="965"/>
    </location>
</feature>
<dbReference type="SUPFAM" id="SSF52540">
    <property type="entry name" value="P-loop containing nucleoside triphosphate hydrolases"/>
    <property type="match status" value="2"/>
</dbReference>
<dbReference type="SMART" id="SM00490">
    <property type="entry name" value="HELICc"/>
    <property type="match status" value="1"/>
</dbReference>
<organism evidence="5 6">
    <name type="scientific">Paragonimus westermani</name>
    <dbReference type="NCBI Taxonomy" id="34504"/>
    <lineage>
        <taxon>Eukaryota</taxon>
        <taxon>Metazoa</taxon>
        <taxon>Spiralia</taxon>
        <taxon>Lophotrochozoa</taxon>
        <taxon>Platyhelminthes</taxon>
        <taxon>Trematoda</taxon>
        <taxon>Digenea</taxon>
        <taxon>Plagiorchiida</taxon>
        <taxon>Troglotremata</taxon>
        <taxon>Troglotrematidae</taxon>
        <taxon>Paragonimus</taxon>
    </lineage>
</organism>
<gene>
    <name evidence="5" type="ORF">DEA37_0011954</name>
</gene>
<evidence type="ECO:0000313" key="5">
    <source>
        <dbReference type="EMBL" id="KAA3673699.1"/>
    </source>
</evidence>
<feature type="compositionally biased region" description="Polar residues" evidence="2">
    <location>
        <begin position="1044"/>
        <end position="1060"/>
    </location>
</feature>
<accession>A0A5J4NEN2</accession>
<evidence type="ECO:0000313" key="6">
    <source>
        <dbReference type="Proteomes" id="UP000324629"/>
    </source>
</evidence>
<dbReference type="InterPro" id="IPR049730">
    <property type="entry name" value="SNF2/RAD54-like_C"/>
</dbReference>
<evidence type="ECO:0000256" key="2">
    <source>
        <dbReference type="SAM" id="MobiDB-lite"/>
    </source>
</evidence>
<protein>
    <submittedName>
        <fullName evidence="5">DNA excision repair protein ERCC-6-like</fullName>
    </submittedName>
</protein>
<dbReference type="InterPro" id="IPR050496">
    <property type="entry name" value="SNF2_RAD54_helicase_repair"/>
</dbReference>
<dbReference type="InterPro" id="IPR000330">
    <property type="entry name" value="SNF2_N"/>
</dbReference>
<dbReference type="Pfam" id="PF00271">
    <property type="entry name" value="Helicase_C"/>
    <property type="match status" value="1"/>
</dbReference>
<keyword evidence="6" id="KW-1185">Reference proteome</keyword>
<dbReference type="EMBL" id="QNGE01003711">
    <property type="protein sequence ID" value="KAA3673699.1"/>
    <property type="molecule type" value="Genomic_DNA"/>
</dbReference>
<feature type="compositionally biased region" description="Low complexity" evidence="2">
    <location>
        <begin position="922"/>
        <end position="940"/>
    </location>
</feature>
<dbReference type="Pfam" id="PF00176">
    <property type="entry name" value="SNF2-rel_dom"/>
    <property type="match status" value="1"/>
</dbReference>
<evidence type="ECO:0000259" key="4">
    <source>
        <dbReference type="PROSITE" id="PS51194"/>
    </source>
</evidence>
<dbReference type="GO" id="GO:0015616">
    <property type="term" value="F:DNA translocase activity"/>
    <property type="evidence" value="ECO:0007669"/>
    <property type="project" value="TreeGrafter"/>
</dbReference>
<dbReference type="Proteomes" id="UP000324629">
    <property type="component" value="Unassembled WGS sequence"/>
</dbReference>
<keyword evidence="1" id="KW-0378">Hydrolase</keyword>
<feature type="domain" description="Helicase ATP-binding" evidence="3">
    <location>
        <begin position="168"/>
        <end position="356"/>
    </location>
</feature>
<dbReference type="Gene3D" id="3.40.50.10810">
    <property type="entry name" value="Tandem AAA-ATPase domain"/>
    <property type="match status" value="1"/>
</dbReference>
<dbReference type="PANTHER" id="PTHR45629">
    <property type="entry name" value="SNF2/RAD54 FAMILY MEMBER"/>
    <property type="match status" value="1"/>
</dbReference>
<dbReference type="PROSITE" id="PS51192">
    <property type="entry name" value="HELICASE_ATP_BIND_1"/>
    <property type="match status" value="1"/>
</dbReference>
<dbReference type="GO" id="GO:0005524">
    <property type="term" value="F:ATP binding"/>
    <property type="evidence" value="ECO:0007669"/>
    <property type="project" value="InterPro"/>
</dbReference>
<dbReference type="CDD" id="cd18793">
    <property type="entry name" value="SF2_C_SNF"/>
    <property type="match status" value="1"/>
</dbReference>
<dbReference type="AlphaFoldDB" id="A0A5J4NEN2"/>
<dbReference type="PROSITE" id="PS51194">
    <property type="entry name" value="HELICASE_CTER"/>
    <property type="match status" value="1"/>
</dbReference>
<dbReference type="InterPro" id="IPR014001">
    <property type="entry name" value="Helicase_ATP-bd"/>
</dbReference>
<dbReference type="Gene3D" id="3.40.50.300">
    <property type="entry name" value="P-loop containing nucleotide triphosphate hydrolases"/>
    <property type="match status" value="1"/>
</dbReference>
<feature type="region of interest" description="Disordered" evidence="2">
    <location>
        <begin position="1036"/>
        <end position="1060"/>
    </location>
</feature>
<feature type="domain" description="Helicase C-terminal" evidence="4">
    <location>
        <begin position="537"/>
        <end position="708"/>
    </location>
</feature>
<reference evidence="5 6" key="1">
    <citation type="journal article" date="2019" name="Gigascience">
        <title>Whole-genome sequence of the oriental lung fluke Paragonimus westermani.</title>
        <authorList>
            <person name="Oey H."/>
            <person name="Zakrzewski M."/>
            <person name="Narain K."/>
            <person name="Devi K.R."/>
            <person name="Agatsuma T."/>
            <person name="Nawaratna S."/>
            <person name="Gobert G.N."/>
            <person name="Jones M.K."/>
            <person name="Ragan M.A."/>
            <person name="McManus D.P."/>
            <person name="Krause L."/>
        </authorList>
    </citation>
    <scope>NUCLEOTIDE SEQUENCE [LARGE SCALE GENOMIC DNA]</scope>
    <source>
        <strain evidence="5 6">IND2009</strain>
    </source>
</reference>
<comment type="caution">
    <text evidence="5">The sequence shown here is derived from an EMBL/GenBank/DDBJ whole genome shotgun (WGS) entry which is preliminary data.</text>
</comment>
<feature type="region of interest" description="Disordered" evidence="2">
    <location>
        <begin position="910"/>
        <end position="965"/>
    </location>
</feature>
<name>A0A5J4NEN2_9TREM</name>
<evidence type="ECO:0000259" key="3">
    <source>
        <dbReference type="PROSITE" id="PS51192"/>
    </source>
</evidence>
<proteinExistence type="predicted"/>
<dbReference type="SMART" id="SM00487">
    <property type="entry name" value="DEXDc"/>
    <property type="match status" value="1"/>
</dbReference>
<dbReference type="InterPro" id="IPR027417">
    <property type="entry name" value="P-loop_NTPase"/>
</dbReference>
<sequence length="1150" mass="129386">MTGESEVENLLSEARIMFEQSEFQRSLELLNKAYAITACPKVLRKIERVKAYTLPANKESETVDDVTSPSSPVKINIDDMINRARELFSAGELHDCLRLLQEVQSISPSERTQRKIDRIKSQIADDKEASQPDPQYSDMVPVADGFLMPSKLYEKLYPYQREGVRWLWHLHNNGPGGVLADDMGLGKTVQVIAFLSGLFISRPRRFSALVIMPVSVLVTWEAELRRWAPALRVVVLHDIGRVARLRQLSKVQHQGGIVLTTYGLIASSALDFMVDVNANPQFLRSVPTGNDLQRVGRDFTWNYVILDEAHKIKNPSAKTTKGVLSLTAEHRILLTGTAVQNNLRELWSLYNCTHSGRLLGRLQTFSVEYEKPITRAREKDASRAERVHGQLMAQSLRRLIDPYFLRRTKAEILPSSKNGLHNIPTDHMSHRPDRMPKKTELVVWLYLRDIQERSYRDFLQLDQVKALLVGSDRRSPLMELIILKKLCDHPRLLSPDQCANLKLEMTEAQVEPYTKRTLPSASQLADESGKLMFLSLLMNSFLHETPSECRSPPRTLIFSQSLRFLDMAEKVILHLNSRPENLSQSRMHRVLRLDGRLNKVEERLEVIRLFERDPSYTVMLLTVQVGGVGLTLTAANRVIILDPSWNPATDAQAVDRAYRIGQKSDVIVYRLLTCGTVEEKIYRRQIFKDSVIRQTTSTGRNKADADPYRYFTRQDLRELFSLNDARVSKTQQQLATLHSDDEKWSDESIRPHLLYLTGDEHKNTVFGLSFHDLMFSRVEVQESVDQEAAPETTDYITSRLRAAEHAIAQENADAAGLLSRDLATMQVNDNITARYMPADGMFFVPSKTDSKRPLLSRPHLGGRPISVLNPLPPPISGTSQTDGIIQTKDSATVAEDFLEVNLRDMSISHLDRPSKASHQNISDSDSSHVSSLSASHLSDSPVERFSGINNESNAKDEIGGDVPPRVDDQLILSLQDMSILPKQTSPYPSTSRALPKTPLGCVPSSSCFKAGSLLAPLHRSTPATSTNPRHLQLLITPLSKPNKRTSGQASPPKQTSSEPISTVLQSDFGLDVDDDDEAIHMDITAIVDDRELAQTVDMKSIHTVWLTFLLVHYVKSNMTASQLITFQGSLWQHFFVLLGPAQIFLSTGML</sequence>
<dbReference type="InterPro" id="IPR038718">
    <property type="entry name" value="SNF2-like_sf"/>
</dbReference>
<dbReference type="GO" id="GO:0016787">
    <property type="term" value="F:hydrolase activity"/>
    <property type="evidence" value="ECO:0007669"/>
    <property type="project" value="UniProtKB-KW"/>
</dbReference>
<dbReference type="InterPro" id="IPR001650">
    <property type="entry name" value="Helicase_C-like"/>
</dbReference>
<evidence type="ECO:0000256" key="1">
    <source>
        <dbReference type="ARBA" id="ARBA00022801"/>
    </source>
</evidence>
<dbReference type="PANTHER" id="PTHR45629:SF7">
    <property type="entry name" value="DNA EXCISION REPAIR PROTEIN ERCC-6-RELATED"/>
    <property type="match status" value="1"/>
</dbReference>